<evidence type="ECO:0000313" key="1">
    <source>
        <dbReference type="EMBL" id="QCL09237.1"/>
    </source>
</evidence>
<accession>A0A7S4ZRG0</accession>
<keyword evidence="1" id="KW-0614">Plasmid</keyword>
<protein>
    <submittedName>
        <fullName evidence="1">Transposase family domain protein</fullName>
    </submittedName>
</protein>
<reference evidence="1" key="1">
    <citation type="submission" date="2018-12" db="EMBL/GenBank/DDBJ databases">
        <title>Three Rhizobium rhizogenes strains isolated from the same crown gall tumor carry diverse plasmids.</title>
        <authorList>
            <person name="Pulawska J."/>
            <person name="Kuzmanovic N."/>
        </authorList>
    </citation>
    <scope>NUCLEOTIDE SEQUENCE</scope>
    <source>
        <strain evidence="1">C5.7</strain>
        <plasmid evidence="1">pC5.7b</plasmid>
    </source>
</reference>
<proteinExistence type="predicted"/>
<gene>
    <name evidence="1" type="ORF">pC5.7b_370</name>
</gene>
<organism evidence="1">
    <name type="scientific">Rhizobium rhizogenes</name>
    <name type="common">Agrobacterium rhizogenes</name>
    <dbReference type="NCBI Taxonomy" id="359"/>
    <lineage>
        <taxon>Bacteria</taxon>
        <taxon>Pseudomonadati</taxon>
        <taxon>Pseudomonadota</taxon>
        <taxon>Alphaproteobacteria</taxon>
        <taxon>Hyphomicrobiales</taxon>
        <taxon>Rhizobiaceae</taxon>
        <taxon>Rhizobium/Agrobacterium group</taxon>
        <taxon>Rhizobium</taxon>
    </lineage>
</organism>
<name>A0A7S4ZRG0_RHIRH</name>
<dbReference type="EMBL" id="MK318968">
    <property type="protein sequence ID" value="QCL09237.1"/>
    <property type="molecule type" value="Genomic_DNA"/>
</dbReference>
<dbReference type="AlphaFoldDB" id="A0A7S4ZRG0"/>
<sequence length="112" mass="12675">MYRCVGISTQISRRRYSTHHSDTIEQLWSGGQVAGQINKLKMVKRQMYRRTKIDLLQVRLVGRPRSDVIETASTPKLHAGTQLAVQPPGKPKLFVNHKHGFETCNCSLGCVE</sequence>
<geneLocation type="plasmid" evidence="1">
    <name>pC5.7b</name>
</geneLocation>